<evidence type="ECO:0000256" key="1">
    <source>
        <dbReference type="SAM" id="MobiDB-lite"/>
    </source>
</evidence>
<gene>
    <name evidence="2" type="ORF">BKA16_004778</name>
</gene>
<evidence type="ECO:0000313" key="2">
    <source>
        <dbReference type="EMBL" id="MBB4138153.1"/>
    </source>
</evidence>
<protein>
    <recommendedName>
        <fullName evidence="4">Helix-turn-helix domain-containing protein</fullName>
    </recommendedName>
</protein>
<name>A0A840F6H2_9ACTN</name>
<dbReference type="AlphaFoldDB" id="A0A840F6H2"/>
<evidence type="ECO:0008006" key="4">
    <source>
        <dbReference type="Google" id="ProtNLM"/>
    </source>
</evidence>
<feature type="region of interest" description="Disordered" evidence="1">
    <location>
        <begin position="120"/>
        <end position="190"/>
    </location>
</feature>
<proteinExistence type="predicted"/>
<accession>A0A840F6H2</accession>
<dbReference type="EMBL" id="JACIFP010000003">
    <property type="protein sequence ID" value="MBB4138153.1"/>
    <property type="molecule type" value="Genomic_DNA"/>
</dbReference>
<evidence type="ECO:0000313" key="3">
    <source>
        <dbReference type="Proteomes" id="UP000551501"/>
    </source>
</evidence>
<dbReference type="Proteomes" id="UP000551501">
    <property type="component" value="Unassembled WGS sequence"/>
</dbReference>
<dbReference type="RefSeq" id="WP_183373381.1">
    <property type="nucleotide sequence ID" value="NZ_JACIFP010000003.1"/>
</dbReference>
<sequence length="324" mass="36577">MKADIAYQLHYRTVRPLVCDVHGRGGVSRKAFRAVCAARAHFADWTNGRGSRPAVATLQAITGLSKAVIQRATRLMRALGLATEIMRGRQRTYRERMASWRVRDKGRGWASVWALHPPRNPQVNQLKERLDPRPNKSVTPHPRRGPFRALSHERFHSLEHDTGSACEEKRRAPRDSTDERAGSKRKHRAVDPQAVKLAAHWLSDPQTPRWAHRHSAKGWAPLLTAPAAHNWVSADINQLIRDYRGITGHWIATDPHHPIKLLAGILKWHGKDNLDDRPAAAILAQETEAQARRTLIAGCRRCSEYGWIIDDSGLEAEPVVRCSH</sequence>
<organism evidence="2 3">
    <name type="scientific">Gordonia humi</name>
    <dbReference type="NCBI Taxonomy" id="686429"/>
    <lineage>
        <taxon>Bacteria</taxon>
        <taxon>Bacillati</taxon>
        <taxon>Actinomycetota</taxon>
        <taxon>Actinomycetes</taxon>
        <taxon>Mycobacteriales</taxon>
        <taxon>Gordoniaceae</taxon>
        <taxon>Gordonia</taxon>
    </lineage>
</organism>
<reference evidence="2 3" key="1">
    <citation type="submission" date="2020-08" db="EMBL/GenBank/DDBJ databases">
        <title>Sequencing the genomes of 1000 actinobacteria strains.</title>
        <authorList>
            <person name="Klenk H.-P."/>
        </authorList>
    </citation>
    <scope>NUCLEOTIDE SEQUENCE [LARGE SCALE GENOMIC DNA]</scope>
    <source>
        <strain evidence="2 3">DSM 45298</strain>
    </source>
</reference>
<comment type="caution">
    <text evidence="2">The sequence shown here is derived from an EMBL/GenBank/DDBJ whole genome shotgun (WGS) entry which is preliminary data.</text>
</comment>
<keyword evidence="3" id="KW-1185">Reference proteome</keyword>
<feature type="compositionally biased region" description="Basic and acidic residues" evidence="1">
    <location>
        <begin position="150"/>
        <end position="182"/>
    </location>
</feature>